<dbReference type="RefSeq" id="WP_180285372.1">
    <property type="nucleotide sequence ID" value="NZ_JABFDB010000028.1"/>
</dbReference>
<evidence type="ECO:0000256" key="1">
    <source>
        <dbReference type="ARBA" id="ARBA00022729"/>
    </source>
</evidence>
<organism evidence="4 5">
    <name type="scientific">Azospirillum oleiclasticum</name>
    <dbReference type="NCBI Taxonomy" id="2735135"/>
    <lineage>
        <taxon>Bacteria</taxon>
        <taxon>Pseudomonadati</taxon>
        <taxon>Pseudomonadota</taxon>
        <taxon>Alphaproteobacteria</taxon>
        <taxon>Rhodospirillales</taxon>
        <taxon>Azospirillaceae</taxon>
        <taxon>Azospirillum</taxon>
    </lineage>
</organism>
<evidence type="ECO:0000313" key="4">
    <source>
        <dbReference type="EMBL" id="NYZ23600.1"/>
    </source>
</evidence>
<keyword evidence="2" id="KW-0378">Hydrolase</keyword>
<dbReference type="InterPro" id="IPR050955">
    <property type="entry name" value="Plant_Biomass_Hydrol_Est"/>
</dbReference>
<accession>A0ABX2TLQ9</accession>
<dbReference type="PANTHER" id="PTHR43037:SF1">
    <property type="entry name" value="BLL1128 PROTEIN"/>
    <property type="match status" value="1"/>
</dbReference>
<name>A0ABX2TLQ9_9PROT</name>
<dbReference type="InterPro" id="IPR029058">
    <property type="entry name" value="AB_hydrolase_fold"/>
</dbReference>
<gene>
    <name evidence="4" type="ORF">HND93_28205</name>
</gene>
<proteinExistence type="predicted"/>
<evidence type="ECO:0000256" key="3">
    <source>
        <dbReference type="SAM" id="MobiDB-lite"/>
    </source>
</evidence>
<keyword evidence="1" id="KW-0732">Signal</keyword>
<reference evidence="4 5" key="1">
    <citation type="submission" date="2020-05" db="EMBL/GenBank/DDBJ databases">
        <title>Azospirillum oleiclasticum sp. nov, a nitrogen-fixing and heavy crude oil-emulsifying bacterium isolated from the crude oil of Yumen Oilfield.</title>
        <authorList>
            <person name="Wu D."/>
            <person name="Cai M."/>
            <person name="Zhang X."/>
        </authorList>
    </citation>
    <scope>NUCLEOTIDE SEQUENCE [LARGE SCALE GENOMIC DNA]</scope>
    <source>
        <strain evidence="4 5">ROY-1-1-2</strain>
    </source>
</reference>
<dbReference type="PANTHER" id="PTHR43037">
    <property type="entry name" value="UNNAMED PRODUCT-RELATED"/>
    <property type="match status" value="1"/>
</dbReference>
<dbReference type="InterPro" id="IPR010126">
    <property type="entry name" value="Esterase_phb"/>
</dbReference>
<dbReference type="Gene3D" id="3.40.50.1820">
    <property type="entry name" value="alpha/beta hydrolase"/>
    <property type="match status" value="1"/>
</dbReference>
<dbReference type="EMBL" id="JABFDB010000028">
    <property type="protein sequence ID" value="NYZ23600.1"/>
    <property type="molecule type" value="Genomic_DNA"/>
</dbReference>
<keyword evidence="5" id="KW-1185">Reference proteome</keyword>
<evidence type="ECO:0000256" key="2">
    <source>
        <dbReference type="ARBA" id="ARBA00022801"/>
    </source>
</evidence>
<sequence length="412" mass="42590">MTNRIPSDMAEAMRLTTAGKLTEATALIQRLLGGGGAAAAPAPTTSHPGAPTIIDVEPVTVEVADAPPSRDPPQPAAAPHAGRFHSGPRSGLGETLRDLARRVLPDGLDLGIGGVARPAADPLPDGASFTTASYGNAAGARSYKLYVPANRGGGEPRPLVVMLHGCTQSPDDFAAGTRMNALAEELGLLIAYPEQPSSANANRCWNWFNPDDQRRDHGEPSLIAGITRQIMQEHAVDPTRVYVAGLSAGGAAAVVMGGTYPDLYAGVGVHSGLPHGAARDIPSAFAAMRQGGGRAGRPSGEPVPTIVFHGDRDSTVHPGNGDDVVAQTTAGATGLRTTVERGAVSGGHGYSRTRHADASGHAICEQWTIHGAGHAWAGGSPAGSYTDPRGPDASREMLRFFLANPRRQHSRT</sequence>
<dbReference type="Proteomes" id="UP000584642">
    <property type="component" value="Unassembled WGS sequence"/>
</dbReference>
<dbReference type="NCBIfam" id="TIGR01840">
    <property type="entry name" value="esterase_phb"/>
    <property type="match status" value="1"/>
</dbReference>
<comment type="caution">
    <text evidence="4">The sequence shown here is derived from an EMBL/GenBank/DDBJ whole genome shotgun (WGS) entry which is preliminary data.</text>
</comment>
<dbReference type="Pfam" id="PF10503">
    <property type="entry name" value="Esterase_PHB"/>
    <property type="match status" value="1"/>
</dbReference>
<feature type="region of interest" description="Disordered" evidence="3">
    <location>
        <begin position="64"/>
        <end position="93"/>
    </location>
</feature>
<dbReference type="SUPFAM" id="SSF53474">
    <property type="entry name" value="alpha/beta-Hydrolases"/>
    <property type="match status" value="1"/>
</dbReference>
<evidence type="ECO:0000313" key="5">
    <source>
        <dbReference type="Proteomes" id="UP000584642"/>
    </source>
</evidence>
<protein>
    <submittedName>
        <fullName evidence="4">PHB depolymerase family esterase</fullName>
    </submittedName>
</protein>